<dbReference type="Proteomes" id="UP000290693">
    <property type="component" value="Segment"/>
</dbReference>
<protein>
    <submittedName>
        <fullName evidence="2">Uncharacterized protein</fullName>
    </submittedName>
</protein>
<dbReference type="GeneID" id="80034341"/>
<dbReference type="KEGG" id="vg:80034341"/>
<dbReference type="RefSeq" id="YP_010761225.1">
    <property type="nucleotide sequence ID" value="NC_073593.1"/>
</dbReference>
<organism evidence="2 3">
    <name type="scientific">Arthrobacter phage Elesar</name>
    <dbReference type="NCBI Taxonomy" id="2510522"/>
    <lineage>
        <taxon>Viruses</taxon>
        <taxon>Duplodnaviria</taxon>
        <taxon>Heunggongvirae</taxon>
        <taxon>Uroviricota</taxon>
        <taxon>Caudoviricetes</taxon>
        <taxon>Daemsvirinae</taxon>
        <taxon>Elesarvirus</taxon>
        <taxon>Elesarvirus elesar</taxon>
    </lineage>
</organism>
<evidence type="ECO:0000313" key="2">
    <source>
        <dbReference type="EMBL" id="QAY16112.1"/>
    </source>
</evidence>
<gene>
    <name evidence="2" type="primary">61</name>
    <name evidence="2" type="ORF">SEA_ELESAR_61</name>
</gene>
<feature type="region of interest" description="Disordered" evidence="1">
    <location>
        <begin position="1"/>
        <end position="24"/>
    </location>
</feature>
<dbReference type="EMBL" id="MK392368">
    <property type="protein sequence ID" value="QAY16112.1"/>
    <property type="molecule type" value="Genomic_DNA"/>
</dbReference>
<evidence type="ECO:0000256" key="1">
    <source>
        <dbReference type="SAM" id="MobiDB-lite"/>
    </source>
</evidence>
<accession>A0A411CQJ8</accession>
<evidence type="ECO:0000313" key="3">
    <source>
        <dbReference type="Proteomes" id="UP000290693"/>
    </source>
</evidence>
<proteinExistence type="predicted"/>
<name>A0A411CQJ8_9CAUD</name>
<sequence>MGCSADMHPQGMREDGVDMSEQETGWPAQRMGMPVGWYVDVAAGSGAEFPVSGDETARVGRARVIRWVKEHLGFGLDPWQENVLGRWINDTPDTPTSQGSLT</sequence>
<keyword evidence="3" id="KW-1185">Reference proteome</keyword>
<reference evidence="2 3" key="1">
    <citation type="submission" date="2019-01" db="EMBL/GenBank/DDBJ databases">
        <authorList>
            <person name="Adair T.L."/>
            <person name="Lucas L.G."/>
            <person name="Young A.M."/>
            <person name="Antrich S.C."/>
            <person name="Baird A.G."/>
            <person name="Dunn E.L."/>
            <person name="Fernandes B.I."/>
            <person name="Fraley E.G."/>
            <person name="Ghanem A.X."/>
            <person name="Gilbert M.G."/>
            <person name="Morris T.B."/>
            <person name="Nortch B.D."/>
            <person name="Overcash M.E."/>
            <person name="Pavleszek K.E."/>
            <person name="Pellegrini L.I.O."/>
            <person name="Pham L.T."/>
            <person name="Rule L.S."/>
            <person name="Schultz E.M."/>
            <person name="Smith J."/>
            <person name="Thong B.J."/>
            <person name="Turner H.A."/>
            <person name="Walker G."/>
            <person name="Whitaker Z.J."/>
            <person name="Wilsey R.N."/>
            <person name="Yanney R.L."/>
            <person name="Klyczek K."/>
            <person name="Garlena R.A."/>
            <person name="Russell D.A."/>
            <person name="Pope W.H."/>
            <person name="Jacobs-Sera D."/>
            <person name="Hatfull G.F."/>
        </authorList>
    </citation>
    <scope>NUCLEOTIDE SEQUENCE [LARGE SCALE GENOMIC DNA]</scope>
</reference>